<evidence type="ECO:0000313" key="4">
    <source>
        <dbReference type="EMBL" id="RAI42239.1"/>
    </source>
</evidence>
<accession>A0A327KTT3</accession>
<evidence type="ECO:0000313" key="5">
    <source>
        <dbReference type="Proteomes" id="UP000248863"/>
    </source>
</evidence>
<dbReference type="NCBIfam" id="TIGR01552">
    <property type="entry name" value="phd_fam"/>
    <property type="match status" value="1"/>
</dbReference>
<dbReference type="InterPro" id="IPR006442">
    <property type="entry name" value="Antitoxin_Phd/YefM"/>
</dbReference>
<reference evidence="4 5" key="1">
    <citation type="submission" date="2017-07" db="EMBL/GenBank/DDBJ databases">
        <title>Draft Genome Sequences of Select Purple Nonsulfur Bacteria.</title>
        <authorList>
            <person name="Lasarre B."/>
            <person name="Mckinlay J.B."/>
        </authorList>
    </citation>
    <scope>NUCLEOTIDE SEQUENCE [LARGE SCALE GENOMIC DNA]</scope>
    <source>
        <strain evidence="4 5">DSM 11907</strain>
    </source>
</reference>
<organism evidence="4 5">
    <name type="scientific">Rhodoplanes elegans</name>
    <dbReference type="NCBI Taxonomy" id="29408"/>
    <lineage>
        <taxon>Bacteria</taxon>
        <taxon>Pseudomonadati</taxon>
        <taxon>Pseudomonadota</taxon>
        <taxon>Alphaproteobacteria</taxon>
        <taxon>Hyphomicrobiales</taxon>
        <taxon>Nitrobacteraceae</taxon>
        <taxon>Rhodoplanes</taxon>
    </lineage>
</organism>
<comment type="similarity">
    <text evidence="1 2">Belongs to the phD/YefM antitoxin family.</text>
</comment>
<proteinExistence type="inferred from homology"/>
<dbReference type="Proteomes" id="UP000248863">
    <property type="component" value="Unassembled WGS sequence"/>
</dbReference>
<dbReference type="SUPFAM" id="SSF143120">
    <property type="entry name" value="YefM-like"/>
    <property type="match status" value="1"/>
</dbReference>
<protein>
    <recommendedName>
        <fullName evidence="2">Antitoxin</fullName>
    </recommendedName>
</protein>
<dbReference type="InterPro" id="IPR036165">
    <property type="entry name" value="YefM-like_sf"/>
</dbReference>
<comment type="caution">
    <text evidence="4">The sequence shown here is derived from an EMBL/GenBank/DDBJ whole genome shotgun (WGS) entry which is preliminary data.</text>
</comment>
<dbReference type="AlphaFoldDB" id="A0A327KTT3"/>
<evidence type="ECO:0000256" key="3">
    <source>
        <dbReference type="SAM" id="MobiDB-lite"/>
    </source>
</evidence>
<comment type="function">
    <text evidence="2">Antitoxin component of a type II toxin-antitoxin (TA) system.</text>
</comment>
<dbReference type="EMBL" id="NPEU01000002">
    <property type="protein sequence ID" value="RAI42239.1"/>
    <property type="molecule type" value="Genomic_DNA"/>
</dbReference>
<dbReference type="OrthoDB" id="9800503at2"/>
<evidence type="ECO:0000256" key="2">
    <source>
        <dbReference type="RuleBase" id="RU362080"/>
    </source>
</evidence>
<keyword evidence="5" id="KW-1185">Reference proteome</keyword>
<gene>
    <name evidence="4" type="ORF">CH338_00330</name>
</gene>
<sequence>MPTVDILEAKSSLSRLIEAVEAGAETEIIIARNGRPVARLVPPSIVARPPGRRRRRRSGDRPSA</sequence>
<name>A0A327KTT3_9BRAD</name>
<dbReference type="Gene3D" id="3.40.1620.10">
    <property type="entry name" value="YefM-like domain"/>
    <property type="match status" value="1"/>
</dbReference>
<feature type="region of interest" description="Disordered" evidence="3">
    <location>
        <begin position="44"/>
        <end position="64"/>
    </location>
</feature>
<dbReference type="RefSeq" id="WP_111355051.1">
    <property type="nucleotide sequence ID" value="NZ_NHSK01000151.1"/>
</dbReference>
<evidence type="ECO:0000256" key="1">
    <source>
        <dbReference type="ARBA" id="ARBA00009981"/>
    </source>
</evidence>
<dbReference type="Pfam" id="PF02604">
    <property type="entry name" value="PhdYeFM_antitox"/>
    <property type="match status" value="1"/>
</dbReference>